<keyword evidence="2" id="KW-1185">Reference proteome</keyword>
<comment type="caution">
    <text evidence="1">The sequence shown here is derived from an EMBL/GenBank/DDBJ whole genome shotgun (WGS) entry which is preliminary data.</text>
</comment>
<protein>
    <submittedName>
        <fullName evidence="1">Uncharacterized protein</fullName>
    </submittedName>
</protein>
<gene>
    <name evidence="1" type="ORF">I4F81_000235</name>
</gene>
<dbReference type="EMBL" id="CM020618">
    <property type="protein sequence ID" value="KAK1857619.1"/>
    <property type="molecule type" value="Genomic_DNA"/>
</dbReference>
<evidence type="ECO:0000313" key="1">
    <source>
        <dbReference type="EMBL" id="KAK1857619.1"/>
    </source>
</evidence>
<dbReference type="Proteomes" id="UP000798662">
    <property type="component" value="Chromosome 1"/>
</dbReference>
<name>A0ACC3BIL0_PYRYE</name>
<sequence>MVAEVVEYGTVSTSIPFSSAVSFFHNYPRFGRGNTFDTTEYYYVTIGLVAVPWLAVAASSSSSSLSSDGPYSDGLGRKSTAAATTVRVVDILFSALAVLALFMFVGIGFAAVDAFRSSVLTVLLAGDTLVGQLRLALVPVLEFVTGLEDALSGIPVIGGTISAGLQGAESLLSSTRLSLSSANDIIDAIQGAADIVFIGLLVILVVLLSAPTLTFAIGSCGCCGGFGGTGTLSASSARSRRRRGRTAVMLGTFLIPMPLAWALVGVATSAGTIVGDMCVTADGWHRVLLSQATGNADLAAGVDVDANVLLDMDLQCPSTLAGDNVLGSLRNLVSLLPGLVTSLLGSLGGVAEADVTNAVTFVGGQLETLDRCGNVAPFASRLVGYGCGDRVESTAGSLQLMWAAMLGLALALTITFCLAAAGLDVTTALTSIAFGAVVDPPKGGARRRGRGDSDAGHSGARGRRRRWARTRSGHAGLVGAAGAAVA</sequence>
<accession>A0ACC3BIL0</accession>
<organism evidence="1 2">
    <name type="scientific">Pyropia yezoensis</name>
    <name type="common">Susabi-nori</name>
    <name type="synonym">Porphyra yezoensis</name>
    <dbReference type="NCBI Taxonomy" id="2788"/>
    <lineage>
        <taxon>Eukaryota</taxon>
        <taxon>Rhodophyta</taxon>
        <taxon>Bangiophyceae</taxon>
        <taxon>Bangiales</taxon>
        <taxon>Bangiaceae</taxon>
        <taxon>Pyropia</taxon>
    </lineage>
</organism>
<reference evidence="1" key="1">
    <citation type="submission" date="2019-11" db="EMBL/GenBank/DDBJ databases">
        <title>Nori genome reveals adaptations in red seaweeds to the harsh intertidal environment.</title>
        <authorList>
            <person name="Wang D."/>
            <person name="Mao Y."/>
        </authorList>
    </citation>
    <scope>NUCLEOTIDE SEQUENCE</scope>
    <source>
        <tissue evidence="1">Gametophyte</tissue>
    </source>
</reference>
<evidence type="ECO:0000313" key="2">
    <source>
        <dbReference type="Proteomes" id="UP000798662"/>
    </source>
</evidence>
<proteinExistence type="predicted"/>